<evidence type="ECO:0008006" key="4">
    <source>
        <dbReference type="Google" id="ProtNLM"/>
    </source>
</evidence>
<dbReference type="RefSeq" id="WP_147385321.1">
    <property type="nucleotide sequence ID" value="NZ_OMOH01000002.1"/>
</dbReference>
<keyword evidence="3" id="KW-1185">Reference proteome</keyword>
<evidence type="ECO:0000313" key="2">
    <source>
        <dbReference type="EMBL" id="SPF67452.1"/>
    </source>
</evidence>
<dbReference type="OrthoDB" id="9779797at2"/>
<feature type="compositionally biased region" description="Low complexity" evidence="1">
    <location>
        <begin position="34"/>
        <end position="46"/>
    </location>
</feature>
<evidence type="ECO:0000256" key="1">
    <source>
        <dbReference type="SAM" id="MobiDB-lite"/>
    </source>
</evidence>
<dbReference type="EMBL" id="OMOH01000002">
    <property type="protein sequence ID" value="SPF67452.1"/>
    <property type="molecule type" value="Genomic_DNA"/>
</dbReference>
<accession>A0A375I2J8</accession>
<dbReference type="InterPro" id="IPR021365">
    <property type="entry name" value="DUF2891"/>
</dbReference>
<proteinExistence type="predicted"/>
<dbReference type="AlphaFoldDB" id="A0A375I2J8"/>
<dbReference type="Proteomes" id="UP000265962">
    <property type="component" value="Unassembled WGS sequence"/>
</dbReference>
<feature type="region of interest" description="Disordered" evidence="1">
    <location>
        <begin position="34"/>
        <end position="56"/>
    </location>
</feature>
<evidence type="ECO:0000313" key="3">
    <source>
        <dbReference type="Proteomes" id="UP000265962"/>
    </source>
</evidence>
<dbReference type="Pfam" id="PF11199">
    <property type="entry name" value="DUF2891"/>
    <property type="match status" value="1"/>
</dbReference>
<name>A0A375I2J8_9ACTN</name>
<sequence length="341" mass="36683">MSTLPQHIQWRSRWAACWGHSLLRALATPMPWAPSSGPSTVSRSSPDAGSLRPRTPDDWHSSAHMLWAALVLLRTAPAELGGQLCQALTEALRRRWRGGAIGVEADHLRTEPGAGRPFGWAWTVMLAAEARRHQIAAEQGWATQLGELADAVRVNLLNALPRMGSPVRLGTEQNTAFSMGLLLDAFWTLGDSRTANALSDRARSLFGGQERSSSAVDPGTADICSPALAQADLVRRVLPPSVFSQWLAGFLPRLGSPRDATLQVPVLRRGAGGGTSPLPALSLTRALHLRRLAPHLQRARTELMIRSADRLLEDSAPLIATAPVTAAHLLVPLAVLTVTDC</sequence>
<reference evidence="3" key="1">
    <citation type="submission" date="2018-02" db="EMBL/GenBank/DDBJ databases">
        <authorList>
            <person name="Hornung B."/>
        </authorList>
    </citation>
    <scope>NUCLEOTIDE SEQUENCE [LARGE SCALE GENOMIC DNA]</scope>
</reference>
<organism evidence="2 3">
    <name type="scientific">Propionibacterium ruminifibrarum</name>
    <dbReference type="NCBI Taxonomy" id="1962131"/>
    <lineage>
        <taxon>Bacteria</taxon>
        <taxon>Bacillati</taxon>
        <taxon>Actinomycetota</taxon>
        <taxon>Actinomycetes</taxon>
        <taxon>Propionibacteriales</taxon>
        <taxon>Propionibacteriaceae</taxon>
        <taxon>Propionibacterium</taxon>
    </lineage>
</organism>
<gene>
    <name evidence="2" type="ORF">PROPJV5_0405</name>
</gene>
<protein>
    <recommendedName>
        <fullName evidence="4">DUF2891 domain-containing protein</fullName>
    </recommendedName>
</protein>